<reference evidence="2 3" key="1">
    <citation type="submission" date="2016-10" db="EMBL/GenBank/DDBJ databases">
        <authorList>
            <person name="de Groot N.N."/>
        </authorList>
    </citation>
    <scope>NUCLEOTIDE SEQUENCE [LARGE SCALE GENOMIC DNA]</scope>
    <source>
        <strain evidence="2 3">DSM 45434</strain>
    </source>
</reference>
<name>A0A1H1MD36_9CORY</name>
<proteinExistence type="predicted"/>
<dbReference type="OrthoDB" id="4406142at2"/>
<dbReference type="eggNOG" id="ENOG5032BDB">
    <property type="taxonomic scope" value="Bacteria"/>
</dbReference>
<feature type="transmembrane region" description="Helical" evidence="1">
    <location>
        <begin position="31"/>
        <end position="51"/>
    </location>
</feature>
<accession>A0A1H1MD36</accession>
<evidence type="ECO:0000313" key="3">
    <source>
        <dbReference type="Proteomes" id="UP000182237"/>
    </source>
</evidence>
<keyword evidence="1" id="KW-1133">Transmembrane helix</keyword>
<dbReference type="AlphaFoldDB" id="A0A1H1MD36"/>
<evidence type="ECO:0000256" key="1">
    <source>
        <dbReference type="SAM" id="Phobius"/>
    </source>
</evidence>
<keyword evidence="1" id="KW-0812">Transmembrane</keyword>
<sequence length="266" mass="29237">MSTAHTPSPDANAGPDAATQRPLLARVPGPLFTAGYGALLVGVVVMGVLLVSYESEAEQPPAVVERPQRPILPAPASQDDVDASVRTYLIADPATARTPTGVTLTGTMTEHAQDDTADFAGHVSRLLQQNCVDNMTVRTQDNMRINFWGFCYSSLPEQTIRSYVDDGLRNGAQDLSFYFHPGRKYEHSVWFTWSETSQEEADAIASRWRQSRRLEGVDRLTLIGYGPETVQVFERTRNGVWEHSAPTGEPFKELYDLPTPALGAPS</sequence>
<dbReference type="RefSeq" id="WP_019193147.1">
    <property type="nucleotide sequence ID" value="NZ_LT629765.1"/>
</dbReference>
<dbReference type="Proteomes" id="UP000182237">
    <property type="component" value="Chromosome I"/>
</dbReference>
<dbReference type="EMBL" id="LT629765">
    <property type="protein sequence ID" value="SDR84678.1"/>
    <property type="molecule type" value="Genomic_DNA"/>
</dbReference>
<keyword evidence="1" id="KW-0472">Membrane</keyword>
<dbReference type="STRING" id="1203190.GCA_000312345_00277"/>
<keyword evidence="3" id="KW-1185">Reference proteome</keyword>
<evidence type="ECO:0000313" key="2">
    <source>
        <dbReference type="EMBL" id="SDR84678.1"/>
    </source>
</evidence>
<organism evidence="2 3">
    <name type="scientific">Corynebacterium timonense</name>
    <dbReference type="NCBI Taxonomy" id="441500"/>
    <lineage>
        <taxon>Bacteria</taxon>
        <taxon>Bacillati</taxon>
        <taxon>Actinomycetota</taxon>
        <taxon>Actinomycetes</taxon>
        <taxon>Mycobacteriales</taxon>
        <taxon>Corynebacteriaceae</taxon>
        <taxon>Corynebacterium</taxon>
    </lineage>
</organism>
<gene>
    <name evidence="2" type="ORF">SAMN04488539_0499</name>
</gene>
<protein>
    <submittedName>
        <fullName evidence="2">Uncharacterized protein</fullName>
    </submittedName>
</protein>